<dbReference type="PANTHER" id="PTHR19308:SF14">
    <property type="entry name" value="START DOMAIN-CONTAINING PROTEIN"/>
    <property type="match status" value="1"/>
</dbReference>
<dbReference type="InterPro" id="IPR002913">
    <property type="entry name" value="START_lipid-bd_dom"/>
</dbReference>
<evidence type="ECO:0000313" key="4">
    <source>
        <dbReference type="Proteomes" id="UP000286934"/>
    </source>
</evidence>
<keyword evidence="1" id="KW-0732">Signal</keyword>
<dbReference type="EMBL" id="PIPP01000003">
    <property type="protein sequence ID" value="RUO36874.1"/>
    <property type="molecule type" value="Genomic_DNA"/>
</dbReference>
<dbReference type="PIRSF" id="PIRSF039033">
    <property type="entry name" value="START_dom"/>
    <property type="match status" value="1"/>
</dbReference>
<dbReference type="InterPro" id="IPR051213">
    <property type="entry name" value="START_lipid_transfer"/>
</dbReference>
<name>A0A432WSZ5_9GAMM</name>
<dbReference type="Proteomes" id="UP000286934">
    <property type="component" value="Unassembled WGS sequence"/>
</dbReference>
<feature type="signal peptide" evidence="1">
    <location>
        <begin position="1"/>
        <end position="25"/>
    </location>
</feature>
<reference evidence="4" key="1">
    <citation type="journal article" date="2018" name="Front. Microbiol.">
        <title>Genome-Based Analysis Reveals the Taxonomy and Diversity of the Family Idiomarinaceae.</title>
        <authorList>
            <person name="Liu Y."/>
            <person name="Lai Q."/>
            <person name="Shao Z."/>
        </authorList>
    </citation>
    <scope>NUCLEOTIDE SEQUENCE [LARGE SCALE GENOMIC DNA]</scope>
    <source>
        <strain evidence="4">AIS</strain>
    </source>
</reference>
<accession>A0A432WSZ5</accession>
<sequence>MHMKYLMVLSASALCGLSISSTAAADEWKHASNNSNVQIEYRDIAGDVLQIRARTELVANNGSCMAAFVHLFNDTERVSDWIEIATDATLVEQLNPYTRIVHTEFDSHWPISDRDMVTRSIWQYDAESEALRIEITNASEEKPPSKNVIRMTDVAANWHIQATENGTVQIAYQGNSNPKGNIPRTSARTSAITAIEQTFAAIETYITDNEYQRDYHSVPCLEPHLPN</sequence>
<dbReference type="AlphaFoldDB" id="A0A432WSZ5"/>
<keyword evidence="4" id="KW-1185">Reference proteome</keyword>
<dbReference type="InterPro" id="IPR023393">
    <property type="entry name" value="START-like_dom_sf"/>
</dbReference>
<protein>
    <recommendedName>
        <fullName evidence="2">START domain-containing protein</fullName>
    </recommendedName>
</protein>
<proteinExistence type="predicted"/>
<evidence type="ECO:0000313" key="3">
    <source>
        <dbReference type="EMBL" id="RUO36874.1"/>
    </source>
</evidence>
<evidence type="ECO:0000256" key="1">
    <source>
        <dbReference type="SAM" id="SignalP"/>
    </source>
</evidence>
<gene>
    <name evidence="3" type="ORF">CWE13_08485</name>
</gene>
<dbReference type="InterPro" id="IPR028347">
    <property type="entry name" value="START_dom_prot"/>
</dbReference>
<dbReference type="Gene3D" id="3.30.530.20">
    <property type="match status" value="1"/>
</dbReference>
<evidence type="ECO:0000259" key="2">
    <source>
        <dbReference type="PROSITE" id="PS50848"/>
    </source>
</evidence>
<dbReference type="PROSITE" id="PS50848">
    <property type="entry name" value="START"/>
    <property type="match status" value="1"/>
</dbReference>
<organism evidence="3 4">
    <name type="scientific">Aliidiomarina shirensis</name>
    <dbReference type="NCBI Taxonomy" id="1048642"/>
    <lineage>
        <taxon>Bacteria</taxon>
        <taxon>Pseudomonadati</taxon>
        <taxon>Pseudomonadota</taxon>
        <taxon>Gammaproteobacteria</taxon>
        <taxon>Alteromonadales</taxon>
        <taxon>Idiomarinaceae</taxon>
        <taxon>Aliidiomarina</taxon>
    </lineage>
</organism>
<dbReference type="Pfam" id="PF01852">
    <property type="entry name" value="START"/>
    <property type="match status" value="1"/>
</dbReference>
<dbReference type="GO" id="GO:0005737">
    <property type="term" value="C:cytoplasm"/>
    <property type="evidence" value="ECO:0007669"/>
    <property type="project" value="UniProtKB-ARBA"/>
</dbReference>
<feature type="domain" description="START" evidence="2">
    <location>
        <begin position="1"/>
        <end position="184"/>
    </location>
</feature>
<comment type="caution">
    <text evidence="3">The sequence shown here is derived from an EMBL/GenBank/DDBJ whole genome shotgun (WGS) entry which is preliminary data.</text>
</comment>
<feature type="chain" id="PRO_5019095265" description="START domain-containing protein" evidence="1">
    <location>
        <begin position="26"/>
        <end position="227"/>
    </location>
</feature>
<dbReference type="PANTHER" id="PTHR19308">
    <property type="entry name" value="PHOSPHATIDYLCHOLINE TRANSFER PROTEIN"/>
    <property type="match status" value="1"/>
</dbReference>
<dbReference type="GO" id="GO:0008289">
    <property type="term" value="F:lipid binding"/>
    <property type="evidence" value="ECO:0007669"/>
    <property type="project" value="InterPro"/>
</dbReference>
<dbReference type="SUPFAM" id="SSF55961">
    <property type="entry name" value="Bet v1-like"/>
    <property type="match status" value="1"/>
</dbReference>